<gene>
    <name evidence="1" type="ORF">LIER_34094</name>
</gene>
<proteinExistence type="predicted"/>
<organism evidence="1 2">
    <name type="scientific">Lithospermum erythrorhizon</name>
    <name type="common">Purple gromwell</name>
    <name type="synonym">Lithospermum officinale var. erythrorhizon</name>
    <dbReference type="NCBI Taxonomy" id="34254"/>
    <lineage>
        <taxon>Eukaryota</taxon>
        <taxon>Viridiplantae</taxon>
        <taxon>Streptophyta</taxon>
        <taxon>Embryophyta</taxon>
        <taxon>Tracheophyta</taxon>
        <taxon>Spermatophyta</taxon>
        <taxon>Magnoliopsida</taxon>
        <taxon>eudicotyledons</taxon>
        <taxon>Gunneridae</taxon>
        <taxon>Pentapetalae</taxon>
        <taxon>asterids</taxon>
        <taxon>lamiids</taxon>
        <taxon>Boraginales</taxon>
        <taxon>Boraginaceae</taxon>
        <taxon>Boraginoideae</taxon>
        <taxon>Lithospermeae</taxon>
        <taxon>Lithospermum</taxon>
    </lineage>
</organism>
<comment type="caution">
    <text evidence="1">The sequence shown here is derived from an EMBL/GenBank/DDBJ whole genome shotgun (WGS) entry which is preliminary data.</text>
</comment>
<dbReference type="AlphaFoldDB" id="A0AAV3S3M2"/>
<dbReference type="EMBL" id="BAABME010014047">
    <property type="protein sequence ID" value="GAA0186806.1"/>
    <property type="molecule type" value="Genomic_DNA"/>
</dbReference>
<keyword evidence="2" id="KW-1185">Reference proteome</keyword>
<protein>
    <submittedName>
        <fullName evidence="1">Uncharacterized protein</fullName>
    </submittedName>
</protein>
<accession>A0AAV3S3M2</accession>
<name>A0AAV3S3M2_LITER</name>
<evidence type="ECO:0000313" key="2">
    <source>
        <dbReference type="Proteomes" id="UP001454036"/>
    </source>
</evidence>
<sequence>MKEPRSNEEELTKNQDRKRRALKASQNLGFDLHTRVLRVRGVVRLTQARNRGDCRSVEASAQAIGHRVLEIVELHLRLDWVEILGRFLRFLVVY</sequence>
<evidence type="ECO:0000313" key="1">
    <source>
        <dbReference type="EMBL" id="GAA0186806.1"/>
    </source>
</evidence>
<dbReference type="Proteomes" id="UP001454036">
    <property type="component" value="Unassembled WGS sequence"/>
</dbReference>
<reference evidence="1 2" key="1">
    <citation type="submission" date="2024-01" db="EMBL/GenBank/DDBJ databases">
        <title>The complete chloroplast genome sequence of Lithospermum erythrorhizon: insights into the phylogenetic relationship among Boraginaceae species and the maternal lineages of purple gromwells.</title>
        <authorList>
            <person name="Okada T."/>
            <person name="Watanabe K."/>
        </authorList>
    </citation>
    <scope>NUCLEOTIDE SEQUENCE [LARGE SCALE GENOMIC DNA]</scope>
</reference>